<proteinExistence type="inferred from homology"/>
<keyword evidence="9 16" id="KW-1133">Transmembrane helix</keyword>
<dbReference type="GO" id="GO:0010181">
    <property type="term" value="F:FMN binding"/>
    <property type="evidence" value="ECO:0007669"/>
    <property type="project" value="UniProtKB-UniRule"/>
</dbReference>
<keyword evidence="2 16" id="KW-1003">Cell membrane</keyword>
<keyword evidence="1 16" id="KW-0813">Transport</keyword>
<keyword evidence="13 16" id="KW-0830">Ubiquinone</keyword>
<evidence type="ECO:0000256" key="3">
    <source>
        <dbReference type="ARBA" id="ARBA00022519"/>
    </source>
</evidence>
<dbReference type="GO" id="GO:0006814">
    <property type="term" value="P:sodium ion transport"/>
    <property type="evidence" value="ECO:0007669"/>
    <property type="project" value="UniProtKB-UniRule"/>
</dbReference>
<evidence type="ECO:0000256" key="4">
    <source>
        <dbReference type="ARBA" id="ARBA00022553"/>
    </source>
</evidence>
<accession>A0A286IF07</accession>
<evidence type="ECO:0000259" key="18">
    <source>
        <dbReference type="SMART" id="SM00900"/>
    </source>
</evidence>
<keyword evidence="8 16" id="KW-1278">Translocase</keyword>
<dbReference type="NCBIfam" id="TIGR01938">
    <property type="entry name" value="nqrC"/>
    <property type="match status" value="1"/>
</dbReference>
<dbReference type="PANTHER" id="PTHR37838">
    <property type="entry name" value="NA(+)-TRANSLOCATING NADH-QUINONE REDUCTASE SUBUNIT C"/>
    <property type="match status" value="1"/>
</dbReference>
<evidence type="ECO:0000256" key="17">
    <source>
        <dbReference type="PIRNR" id="PIRNR009437"/>
    </source>
</evidence>
<keyword evidence="10 16" id="KW-0520">NAD</keyword>
<evidence type="ECO:0000256" key="16">
    <source>
        <dbReference type="HAMAP-Rule" id="MF_00427"/>
    </source>
</evidence>
<evidence type="ECO:0000256" key="6">
    <source>
        <dbReference type="ARBA" id="ARBA00022643"/>
    </source>
</evidence>
<dbReference type="EC" id="7.2.1.1" evidence="16 17"/>
<keyword evidence="4 16" id="KW-0597">Phosphoprotein</keyword>
<evidence type="ECO:0000256" key="7">
    <source>
        <dbReference type="ARBA" id="ARBA00022692"/>
    </source>
</evidence>
<dbReference type="InterPro" id="IPR010204">
    <property type="entry name" value="NqrC"/>
</dbReference>
<keyword evidence="11 16" id="KW-0915">Sodium</keyword>
<keyword evidence="7 16" id="KW-0812">Transmembrane</keyword>
<feature type="modified residue" description="FMN phosphoryl threonine" evidence="16">
    <location>
        <position position="235"/>
    </location>
</feature>
<dbReference type="GO" id="GO:0016655">
    <property type="term" value="F:oxidoreductase activity, acting on NAD(P)H, quinone or similar compound as acceptor"/>
    <property type="evidence" value="ECO:0007669"/>
    <property type="project" value="UniProtKB-UniRule"/>
</dbReference>
<evidence type="ECO:0000256" key="2">
    <source>
        <dbReference type="ARBA" id="ARBA00022475"/>
    </source>
</evidence>
<sequence length="266" mass="28104">MQERKYQSPGFLARSNDDPAKVFGVAISVALTCSLLVSGATAYLRPVQEANLAAEREARMAAMVDAVPGLRDIIAESGADGLETRMVDLSTGQFVPGAETAGFDYDAAASSEDIATTIPGDRDLARLRTRPSQIPVNIVEKDGELLLVVLPMRGRGYQSVISAVMALESDLTTVAALRILEQAETAGLGARIETPEWQASWVGKQVAGTDGTIMIDVVRGGASTSFEVDGISGATVTSQGVANMVRYWLGDHGFGPFIERLRAEGG</sequence>
<evidence type="ECO:0000256" key="8">
    <source>
        <dbReference type="ARBA" id="ARBA00022967"/>
    </source>
</evidence>
<keyword evidence="12 16" id="KW-0406">Ion transport</keyword>
<dbReference type="EMBL" id="OCPC01000005">
    <property type="protein sequence ID" value="SOE18236.1"/>
    <property type="molecule type" value="Genomic_DNA"/>
</dbReference>
<keyword evidence="6 16" id="KW-0288">FMN</keyword>
<dbReference type="PANTHER" id="PTHR37838:SF1">
    <property type="entry name" value="NA(+)-TRANSLOCATING NADH-QUINONE REDUCTASE SUBUNIT C"/>
    <property type="match status" value="1"/>
</dbReference>
<dbReference type="Proteomes" id="UP000219465">
    <property type="component" value="Unassembled WGS sequence"/>
</dbReference>
<comment type="subunit">
    <text evidence="16 17">Composed of six subunits; NqrA, NqrB, NqrC, NqrD, NqrE and NqrF.</text>
</comment>
<dbReference type="Pfam" id="PF04205">
    <property type="entry name" value="FMN_bind"/>
    <property type="match status" value="1"/>
</dbReference>
<dbReference type="SMART" id="SM00900">
    <property type="entry name" value="FMN_bind"/>
    <property type="match status" value="1"/>
</dbReference>
<gene>
    <name evidence="16" type="primary">nqrC</name>
    <name evidence="19" type="ORF">SAMN05877838_3156</name>
</gene>
<organism evidence="19 20">
    <name type="scientific">Hoeflea halophila</name>
    <dbReference type="NCBI Taxonomy" id="714899"/>
    <lineage>
        <taxon>Bacteria</taxon>
        <taxon>Pseudomonadati</taxon>
        <taxon>Pseudomonadota</taxon>
        <taxon>Alphaproteobacteria</taxon>
        <taxon>Hyphomicrobiales</taxon>
        <taxon>Rhizobiaceae</taxon>
        <taxon>Hoeflea</taxon>
    </lineage>
</organism>
<evidence type="ECO:0000256" key="11">
    <source>
        <dbReference type="ARBA" id="ARBA00023053"/>
    </source>
</evidence>
<dbReference type="OrthoDB" id="9786835at2"/>
<feature type="transmembrane region" description="Helical" evidence="16">
    <location>
        <begin position="21"/>
        <end position="44"/>
    </location>
</feature>
<comment type="similarity">
    <text evidence="16 17">Belongs to the NqrC family.</text>
</comment>
<evidence type="ECO:0000256" key="5">
    <source>
        <dbReference type="ARBA" id="ARBA00022630"/>
    </source>
</evidence>
<protein>
    <recommendedName>
        <fullName evidence="16 17">Na(+)-translocating NADH-quinone reductase subunit C</fullName>
        <shortName evidence="16 17">Na(+)-NQR subunit C</shortName>
        <shortName evidence="16 17">Na(+)-translocating NQR subunit C</shortName>
        <ecNumber evidence="16 17">7.2.1.1</ecNumber>
    </recommendedName>
    <alternativeName>
        <fullName evidence="16 17">NQR complex subunit C</fullName>
    </alternativeName>
    <alternativeName>
        <fullName evidence="16 17">NQR-1 subunit C</fullName>
    </alternativeName>
</protein>
<comment type="cofactor">
    <cofactor evidence="16 17">
        <name>FMN</name>
        <dbReference type="ChEBI" id="CHEBI:58210"/>
    </cofactor>
</comment>
<evidence type="ECO:0000256" key="9">
    <source>
        <dbReference type="ARBA" id="ARBA00022989"/>
    </source>
</evidence>
<dbReference type="RefSeq" id="WP_097108733.1">
    <property type="nucleotide sequence ID" value="NZ_OCPC01000005.1"/>
</dbReference>
<comment type="caution">
    <text evidence="16">Lacks conserved residue(s) required for the propagation of feature annotation.</text>
</comment>
<evidence type="ECO:0000256" key="10">
    <source>
        <dbReference type="ARBA" id="ARBA00023027"/>
    </source>
</evidence>
<evidence type="ECO:0000256" key="12">
    <source>
        <dbReference type="ARBA" id="ARBA00023065"/>
    </source>
</evidence>
<evidence type="ECO:0000313" key="19">
    <source>
        <dbReference type="EMBL" id="SOE18236.1"/>
    </source>
</evidence>
<reference evidence="20" key="1">
    <citation type="submission" date="2017-08" db="EMBL/GenBank/DDBJ databases">
        <authorList>
            <person name="Varghese N."/>
            <person name="Submissions S."/>
        </authorList>
    </citation>
    <scope>NUCLEOTIDE SEQUENCE [LARGE SCALE GENOMIC DNA]</scope>
    <source>
        <strain evidence="20">KCTC 23107</strain>
    </source>
</reference>
<dbReference type="AlphaFoldDB" id="A0A286IF07"/>
<dbReference type="HAMAP" id="MF_00427">
    <property type="entry name" value="NqrC"/>
    <property type="match status" value="1"/>
</dbReference>
<comment type="function">
    <text evidence="16">NQR complex catalyzes the reduction of ubiquinone-1 to ubiquinol by two successive reactions, coupled with the transport of Na(+) ions from the cytoplasm to the periplasm. NqrA to NqrE are probably involved in the second step, the conversion of ubisemiquinone to ubiquinol.</text>
</comment>
<keyword evidence="20" id="KW-1185">Reference proteome</keyword>
<evidence type="ECO:0000256" key="14">
    <source>
        <dbReference type="ARBA" id="ARBA00023136"/>
    </source>
</evidence>
<comment type="subcellular location">
    <subcellularLocation>
        <location evidence="16">Cell membrane</location>
        <topology evidence="16">Single-pass membrane protein</topology>
    </subcellularLocation>
</comment>
<name>A0A286IF07_9HYPH</name>
<evidence type="ECO:0000256" key="15">
    <source>
        <dbReference type="ARBA" id="ARBA00023201"/>
    </source>
</evidence>
<feature type="domain" description="FMN-binding" evidence="18">
    <location>
        <begin position="156"/>
        <end position="252"/>
    </location>
</feature>
<comment type="catalytic activity">
    <reaction evidence="16 17">
        <text>a ubiquinone + n Na(+)(in) + NADH + H(+) = a ubiquinol + n Na(+)(out) + NAD(+)</text>
        <dbReference type="Rhea" id="RHEA:47748"/>
        <dbReference type="Rhea" id="RHEA-COMP:9565"/>
        <dbReference type="Rhea" id="RHEA-COMP:9566"/>
        <dbReference type="ChEBI" id="CHEBI:15378"/>
        <dbReference type="ChEBI" id="CHEBI:16389"/>
        <dbReference type="ChEBI" id="CHEBI:17976"/>
        <dbReference type="ChEBI" id="CHEBI:29101"/>
        <dbReference type="ChEBI" id="CHEBI:57540"/>
        <dbReference type="ChEBI" id="CHEBI:57945"/>
        <dbReference type="EC" id="7.2.1.1"/>
    </reaction>
</comment>
<evidence type="ECO:0000256" key="1">
    <source>
        <dbReference type="ARBA" id="ARBA00022448"/>
    </source>
</evidence>
<dbReference type="GO" id="GO:0005886">
    <property type="term" value="C:plasma membrane"/>
    <property type="evidence" value="ECO:0007669"/>
    <property type="project" value="UniProtKB-SubCell"/>
</dbReference>
<evidence type="ECO:0000256" key="13">
    <source>
        <dbReference type="ARBA" id="ARBA00023075"/>
    </source>
</evidence>
<keyword evidence="3" id="KW-0997">Cell inner membrane</keyword>
<evidence type="ECO:0000313" key="20">
    <source>
        <dbReference type="Proteomes" id="UP000219465"/>
    </source>
</evidence>
<dbReference type="InterPro" id="IPR007329">
    <property type="entry name" value="FMN-bd"/>
</dbReference>
<keyword evidence="14 16" id="KW-0472">Membrane</keyword>
<keyword evidence="5 16" id="KW-0285">Flavoprotein</keyword>
<keyword evidence="15 16" id="KW-0739">Sodium transport</keyword>
<dbReference type="PIRSF" id="PIRSF009437">
    <property type="entry name" value="NQR-1_subunit_C"/>
    <property type="match status" value="1"/>
</dbReference>